<name>A0A8H4VHQ3_9AGAR</name>
<organism evidence="1 2">
    <name type="scientific">Agrocybe pediades</name>
    <dbReference type="NCBI Taxonomy" id="84607"/>
    <lineage>
        <taxon>Eukaryota</taxon>
        <taxon>Fungi</taxon>
        <taxon>Dikarya</taxon>
        <taxon>Basidiomycota</taxon>
        <taxon>Agaricomycotina</taxon>
        <taxon>Agaricomycetes</taxon>
        <taxon>Agaricomycetidae</taxon>
        <taxon>Agaricales</taxon>
        <taxon>Agaricineae</taxon>
        <taxon>Strophariaceae</taxon>
        <taxon>Agrocybe</taxon>
    </lineage>
</organism>
<protein>
    <submittedName>
        <fullName evidence="1">Uncharacterized protein</fullName>
    </submittedName>
</protein>
<evidence type="ECO:0000313" key="2">
    <source>
        <dbReference type="Proteomes" id="UP000521872"/>
    </source>
</evidence>
<gene>
    <name evidence="1" type="ORF">D9613_012251</name>
</gene>
<sequence length="278" mass="31902">MPMRYGRLEGTIRYKKLSITKEITTKRHLKFPESAKGVLYFHRSDPLLSSSIRFRICDDATPSAFDAGYDLKVLPTDYGEQYAWEIPFFAVVLAEIYRPLLQTLLNDGLVHQSVIESIRDFGRQRAHVKHLLFSIDQPFAMDLSQTANLGFLTTKGYTDRITFKFFACKKALIYPFSGTPSFTRWASSSTSKGLICISYPGKVRVRLVLSDRPEHRKNPSLLLQYLDILTPIARVHETDIIKMPVAGEYLQRSGQLWSFSLKRRDVGRRIAETFDIPL</sequence>
<dbReference type="Proteomes" id="UP000521872">
    <property type="component" value="Unassembled WGS sequence"/>
</dbReference>
<comment type="caution">
    <text evidence="1">The sequence shown here is derived from an EMBL/GenBank/DDBJ whole genome shotgun (WGS) entry which is preliminary data.</text>
</comment>
<accession>A0A8H4VHQ3</accession>
<evidence type="ECO:0000313" key="1">
    <source>
        <dbReference type="EMBL" id="KAF4609538.1"/>
    </source>
</evidence>
<reference evidence="1 2" key="1">
    <citation type="submission" date="2019-12" db="EMBL/GenBank/DDBJ databases">
        <authorList>
            <person name="Floudas D."/>
            <person name="Bentzer J."/>
            <person name="Ahren D."/>
            <person name="Johansson T."/>
            <person name="Persson P."/>
            <person name="Tunlid A."/>
        </authorList>
    </citation>
    <scope>NUCLEOTIDE SEQUENCE [LARGE SCALE GENOMIC DNA]</scope>
    <source>
        <strain evidence="1 2">CBS 102.39</strain>
    </source>
</reference>
<keyword evidence="2" id="KW-1185">Reference proteome</keyword>
<proteinExistence type="predicted"/>
<dbReference type="AlphaFoldDB" id="A0A8H4VHQ3"/>
<dbReference type="EMBL" id="JAACJL010000061">
    <property type="protein sequence ID" value="KAF4609538.1"/>
    <property type="molecule type" value="Genomic_DNA"/>
</dbReference>